<dbReference type="SUPFAM" id="SSF55874">
    <property type="entry name" value="ATPase domain of HSP90 chaperone/DNA topoisomerase II/histidine kinase"/>
    <property type="match status" value="1"/>
</dbReference>
<reference evidence="4" key="1">
    <citation type="submission" date="2016-10" db="EMBL/GenBank/DDBJ databases">
        <authorList>
            <person name="Varghese N."/>
            <person name="Submissions S."/>
        </authorList>
    </citation>
    <scope>NUCLEOTIDE SEQUENCE [LARGE SCALE GENOMIC DNA]</scope>
    <source>
        <strain evidence="4">CGMCC 4.3519</strain>
    </source>
</reference>
<keyword evidence="3" id="KW-0808">Transferase</keyword>
<dbReference type="CDD" id="cd16936">
    <property type="entry name" value="HATPase_RsbW-like"/>
    <property type="match status" value="1"/>
</dbReference>
<feature type="domain" description="Histidine kinase/HSP90-like ATPase" evidence="2">
    <location>
        <begin position="19"/>
        <end position="127"/>
    </location>
</feature>
<dbReference type="AlphaFoldDB" id="A0A1H9K2Z0"/>
<gene>
    <name evidence="3" type="ORF">SAMN05216481_12097</name>
</gene>
<dbReference type="InterPro" id="IPR003594">
    <property type="entry name" value="HATPase_dom"/>
</dbReference>
<dbReference type="GO" id="GO:0004674">
    <property type="term" value="F:protein serine/threonine kinase activity"/>
    <property type="evidence" value="ECO:0007669"/>
    <property type="project" value="UniProtKB-KW"/>
</dbReference>
<accession>A0A1H9K2Z0</accession>
<sequence>MLKNECAVPRGGLTVPLLARPEELSRLRRLTRSYLELWELEALADTAQLCVSELVANVILHIGEGTPITLRFSAHGWRLRIELTDPEPHRIPVLLSALEEAESGRGMALLDAIAADWGVALHADGKVTWCELDTVPGAPEHLPENPRPVGADVLLNLYGRTEPTSGRLGDAVTEDAAVRLIADVLHWLSAHGHDPDTALDHAQTRFEAMTAETSRWN</sequence>
<keyword evidence="3" id="KW-0418">Kinase</keyword>
<evidence type="ECO:0000313" key="4">
    <source>
        <dbReference type="Proteomes" id="UP000199055"/>
    </source>
</evidence>
<evidence type="ECO:0000256" key="1">
    <source>
        <dbReference type="ARBA" id="ARBA00022527"/>
    </source>
</evidence>
<dbReference type="Pfam" id="PF13581">
    <property type="entry name" value="HATPase_c_2"/>
    <property type="match status" value="1"/>
</dbReference>
<dbReference type="InterPro" id="IPR050267">
    <property type="entry name" value="Anti-sigma-factor_SerPK"/>
</dbReference>
<name>A0A1H9K2Z0_9ACTN</name>
<evidence type="ECO:0000259" key="2">
    <source>
        <dbReference type="Pfam" id="PF13581"/>
    </source>
</evidence>
<dbReference type="Proteomes" id="UP000199055">
    <property type="component" value="Unassembled WGS sequence"/>
</dbReference>
<evidence type="ECO:0000313" key="3">
    <source>
        <dbReference type="EMBL" id="SEQ93482.1"/>
    </source>
</evidence>
<dbReference type="STRING" id="403935.SAMN05216481_12097"/>
<dbReference type="PANTHER" id="PTHR35526:SF3">
    <property type="entry name" value="ANTI-SIGMA-F FACTOR RSBW"/>
    <property type="match status" value="1"/>
</dbReference>
<keyword evidence="1" id="KW-0723">Serine/threonine-protein kinase</keyword>
<dbReference type="Gene3D" id="3.30.565.10">
    <property type="entry name" value="Histidine kinase-like ATPase, C-terminal domain"/>
    <property type="match status" value="1"/>
</dbReference>
<protein>
    <submittedName>
        <fullName evidence="3">Anti-sigma regulatory factor (Ser/Thr protein kinase)</fullName>
    </submittedName>
</protein>
<dbReference type="InterPro" id="IPR036890">
    <property type="entry name" value="HATPase_C_sf"/>
</dbReference>
<dbReference type="EMBL" id="FOET01000020">
    <property type="protein sequence ID" value="SEQ93482.1"/>
    <property type="molecule type" value="Genomic_DNA"/>
</dbReference>
<proteinExistence type="predicted"/>
<keyword evidence="4" id="KW-1185">Reference proteome</keyword>
<dbReference type="RefSeq" id="WP_093663123.1">
    <property type="nucleotide sequence ID" value="NZ_FOET01000020.1"/>
</dbReference>
<dbReference type="PANTHER" id="PTHR35526">
    <property type="entry name" value="ANTI-SIGMA-F FACTOR RSBW-RELATED"/>
    <property type="match status" value="1"/>
</dbReference>
<organism evidence="3 4">
    <name type="scientific">Streptomyces radiopugnans</name>
    <dbReference type="NCBI Taxonomy" id="403935"/>
    <lineage>
        <taxon>Bacteria</taxon>
        <taxon>Bacillati</taxon>
        <taxon>Actinomycetota</taxon>
        <taxon>Actinomycetes</taxon>
        <taxon>Kitasatosporales</taxon>
        <taxon>Streptomycetaceae</taxon>
        <taxon>Streptomyces</taxon>
    </lineage>
</organism>